<dbReference type="PROSITE" id="PS51000">
    <property type="entry name" value="HTH_DEOR_2"/>
    <property type="match status" value="1"/>
</dbReference>
<dbReference type="InterPro" id="IPR018356">
    <property type="entry name" value="Tscrpt_reg_HTH_DeoR_CS"/>
</dbReference>
<dbReference type="RefSeq" id="WP_045624411.1">
    <property type="nucleotide sequence ID" value="NZ_BAYM01000390.1"/>
</dbReference>
<reference evidence="6" key="1">
    <citation type="submission" date="2014-05" db="EMBL/GenBank/DDBJ databases">
        <title>Whole genome sequencing of Lactobacillus casei NRIC0644.</title>
        <authorList>
            <person name="Atarashi H."/>
            <person name="Yoshida Y."/>
            <person name="Fujimura S."/>
            <person name="Tanaka N."/>
            <person name="Shiwa Y."/>
            <person name="Yoshikawa H."/>
            <person name="Okada S."/>
            <person name="Nakagawa J."/>
        </authorList>
    </citation>
    <scope>NUCLEOTIDE SEQUENCE [LARGE SCALE GENOMIC DNA]</scope>
    <source>
        <strain evidence="6">NRIC0644</strain>
    </source>
</reference>
<dbReference type="InterPro" id="IPR037171">
    <property type="entry name" value="NagB/RpiA_transferase-like"/>
</dbReference>
<dbReference type="GO" id="GO:0003677">
    <property type="term" value="F:DNA binding"/>
    <property type="evidence" value="ECO:0007669"/>
    <property type="project" value="UniProtKB-KW"/>
</dbReference>
<evidence type="ECO:0000259" key="4">
    <source>
        <dbReference type="PROSITE" id="PS51000"/>
    </source>
</evidence>
<keyword evidence="3" id="KW-0804">Transcription</keyword>
<dbReference type="InterPro" id="IPR036390">
    <property type="entry name" value="WH_DNA-bd_sf"/>
</dbReference>
<dbReference type="PRINTS" id="PR00037">
    <property type="entry name" value="HTHLACR"/>
</dbReference>
<dbReference type="PROSITE" id="PS00894">
    <property type="entry name" value="HTH_DEOR_1"/>
    <property type="match status" value="1"/>
</dbReference>
<sequence>MAKLSAIDRQKQLVDLISHQGTMKITELATYFNVSRETIRRDLQELDNSGAVKKWYGAVMPVQDFNIPPVEQRMASFHEQKLAICKKALSYVSQRSTIFIDAGSTALTFASLLKETAGHTIITNSMPVVNELVTSQNHLISVGGSVDPLTFATMGTQTLGFIEKIRMDMAFLGTSGFAEHNGPSSNSLDDVEIKHKIIQNSRLNFVLADSLKASSSSLSQYANWHDIDYLITDNSLPAKIKDQLTAQTEVVTV</sequence>
<protein>
    <submittedName>
        <fullName evidence="5">DeoR family transcriptional regulator</fullName>
    </submittedName>
</protein>
<dbReference type="InterPro" id="IPR036388">
    <property type="entry name" value="WH-like_DNA-bd_sf"/>
</dbReference>
<dbReference type="GO" id="GO:0003700">
    <property type="term" value="F:DNA-binding transcription factor activity"/>
    <property type="evidence" value="ECO:0007669"/>
    <property type="project" value="InterPro"/>
</dbReference>
<dbReference type="PANTHER" id="PTHR30363:SF44">
    <property type="entry name" value="AGA OPERON TRANSCRIPTIONAL REPRESSOR-RELATED"/>
    <property type="match status" value="1"/>
</dbReference>
<gene>
    <name evidence="5" type="ORF">LC0644_2635</name>
</gene>
<proteinExistence type="predicted"/>
<accession>A0A0C9PSV7</accession>
<dbReference type="Pfam" id="PF08220">
    <property type="entry name" value="HTH_DeoR"/>
    <property type="match status" value="1"/>
</dbReference>
<dbReference type="EMBL" id="BAYM01000390">
    <property type="protein sequence ID" value="GAN38046.1"/>
    <property type="molecule type" value="Genomic_DNA"/>
</dbReference>
<dbReference type="Gene3D" id="3.40.50.1360">
    <property type="match status" value="1"/>
</dbReference>
<evidence type="ECO:0000313" key="6">
    <source>
        <dbReference type="Proteomes" id="UP000032552"/>
    </source>
</evidence>
<evidence type="ECO:0000256" key="2">
    <source>
        <dbReference type="ARBA" id="ARBA00023125"/>
    </source>
</evidence>
<dbReference type="Proteomes" id="UP000032552">
    <property type="component" value="Unassembled WGS sequence"/>
</dbReference>
<dbReference type="Pfam" id="PF00455">
    <property type="entry name" value="DeoRC"/>
    <property type="match status" value="1"/>
</dbReference>
<keyword evidence="1" id="KW-0805">Transcription regulation</keyword>
<name>A0A0C9PSV7_LACPA</name>
<keyword evidence="2" id="KW-0238">DNA-binding</keyword>
<dbReference type="InterPro" id="IPR001034">
    <property type="entry name" value="DeoR_HTH"/>
</dbReference>
<feature type="domain" description="HTH deoR-type" evidence="4">
    <location>
        <begin position="6"/>
        <end position="61"/>
    </location>
</feature>
<evidence type="ECO:0000256" key="3">
    <source>
        <dbReference type="ARBA" id="ARBA00023163"/>
    </source>
</evidence>
<comment type="caution">
    <text evidence="5">The sequence shown here is derived from an EMBL/GenBank/DDBJ whole genome shotgun (WGS) entry which is preliminary data.</text>
</comment>
<dbReference type="SUPFAM" id="SSF100950">
    <property type="entry name" value="NagB/RpiA/CoA transferase-like"/>
    <property type="match status" value="1"/>
</dbReference>
<dbReference type="InterPro" id="IPR050313">
    <property type="entry name" value="Carb_Metab_HTH_regulators"/>
</dbReference>
<dbReference type="PANTHER" id="PTHR30363">
    <property type="entry name" value="HTH-TYPE TRANSCRIPTIONAL REGULATOR SRLR-RELATED"/>
    <property type="match status" value="1"/>
</dbReference>
<dbReference type="InterPro" id="IPR014036">
    <property type="entry name" value="DeoR-like_C"/>
</dbReference>
<evidence type="ECO:0000256" key="1">
    <source>
        <dbReference type="ARBA" id="ARBA00023015"/>
    </source>
</evidence>
<dbReference type="SMART" id="SM01134">
    <property type="entry name" value="DeoRC"/>
    <property type="match status" value="1"/>
</dbReference>
<evidence type="ECO:0000313" key="5">
    <source>
        <dbReference type="EMBL" id="GAN38046.1"/>
    </source>
</evidence>
<dbReference type="SMART" id="SM00420">
    <property type="entry name" value="HTH_DEOR"/>
    <property type="match status" value="1"/>
</dbReference>
<dbReference type="Gene3D" id="1.10.10.10">
    <property type="entry name" value="Winged helix-like DNA-binding domain superfamily/Winged helix DNA-binding domain"/>
    <property type="match status" value="1"/>
</dbReference>
<dbReference type="AlphaFoldDB" id="A0A0C9PSV7"/>
<organism evidence="5 6">
    <name type="scientific">Lacticaseibacillus paracasei NRIC 0644</name>
    <dbReference type="NCBI Taxonomy" id="1435038"/>
    <lineage>
        <taxon>Bacteria</taxon>
        <taxon>Bacillati</taxon>
        <taxon>Bacillota</taxon>
        <taxon>Bacilli</taxon>
        <taxon>Lactobacillales</taxon>
        <taxon>Lactobacillaceae</taxon>
        <taxon>Lacticaseibacillus</taxon>
    </lineage>
</organism>
<dbReference type="SUPFAM" id="SSF46785">
    <property type="entry name" value="Winged helix' DNA-binding domain"/>
    <property type="match status" value="1"/>
</dbReference>